<accession>A0AA91PZT4</accession>
<name>A0AA91PZT4_CLALS</name>
<sequence>MTSFAKIKCYAASFFVFYFLYLYVYKCPSTHESFLEHTLGKVIHPFSHSHNKLCGAVDTANEKVTPYVNSVTTFVGDKVHSHPFYKQYQVEAKLNLVKAQYLQHVYPYVIKLFQLFEIVEYHIAVKVNELYAFFESHFHKTVVPHASKLKTSAIEHAETVKEQIKSKLD</sequence>
<feature type="transmembrane region" description="Helical" evidence="1">
    <location>
        <begin position="7"/>
        <end position="25"/>
    </location>
</feature>
<keyword evidence="1" id="KW-0472">Membrane</keyword>
<proteinExistence type="predicted"/>
<dbReference type="OMA" id="PYHAKVH"/>
<protein>
    <submittedName>
        <fullName evidence="2">Uncharacterized protein</fullName>
    </submittedName>
</protein>
<evidence type="ECO:0000313" key="2">
    <source>
        <dbReference type="EMBL" id="OVF08489.1"/>
    </source>
</evidence>
<organism evidence="2 3">
    <name type="scientific">Clavispora lusitaniae</name>
    <name type="common">Candida lusitaniae</name>
    <dbReference type="NCBI Taxonomy" id="36911"/>
    <lineage>
        <taxon>Eukaryota</taxon>
        <taxon>Fungi</taxon>
        <taxon>Dikarya</taxon>
        <taxon>Ascomycota</taxon>
        <taxon>Saccharomycotina</taxon>
        <taxon>Pichiomycetes</taxon>
        <taxon>Metschnikowiaceae</taxon>
        <taxon>Clavispora</taxon>
    </lineage>
</organism>
<comment type="caution">
    <text evidence="2">The sequence shown here is derived from an EMBL/GenBank/DDBJ whole genome shotgun (WGS) entry which is preliminary data.</text>
</comment>
<reference evidence="2 3" key="1">
    <citation type="submission" date="2017-04" db="EMBL/GenBank/DDBJ databases">
        <title>Draft genome of the yeast Clavispora lusitaniae type strain CBS 6936.</title>
        <authorList>
            <person name="Durrens P."/>
            <person name="Klopp C."/>
            <person name="Biteau N."/>
            <person name="Fitton-Ouhabi V."/>
            <person name="Dementhon K."/>
            <person name="Accoceberry I."/>
            <person name="Sherman D.J."/>
            <person name="Noel T."/>
        </authorList>
    </citation>
    <scope>NUCLEOTIDE SEQUENCE [LARGE SCALE GENOMIC DNA]</scope>
    <source>
        <strain evidence="2 3">CBS 6936</strain>
    </source>
</reference>
<evidence type="ECO:0000256" key="1">
    <source>
        <dbReference type="SAM" id="Phobius"/>
    </source>
</evidence>
<keyword evidence="1" id="KW-0812">Transmembrane</keyword>
<dbReference type="Proteomes" id="UP000195602">
    <property type="component" value="Unassembled WGS sequence"/>
</dbReference>
<dbReference type="AlphaFoldDB" id="A0AA91PZT4"/>
<keyword evidence="1" id="KW-1133">Transmembrane helix</keyword>
<dbReference type="KEGG" id="clus:A9F13_08g01947"/>
<gene>
    <name evidence="2" type="ORF">A9F13_08g01947</name>
</gene>
<dbReference type="EMBL" id="LYUB02000008">
    <property type="protein sequence ID" value="OVF08489.1"/>
    <property type="molecule type" value="Genomic_DNA"/>
</dbReference>
<evidence type="ECO:0000313" key="3">
    <source>
        <dbReference type="Proteomes" id="UP000195602"/>
    </source>
</evidence>